<keyword evidence="2" id="KW-0378">Hydrolase</keyword>
<reference evidence="2" key="1">
    <citation type="submission" date="2015-07" db="EMBL/GenBank/DDBJ databases">
        <title>Transcriptome Assembly of Anthurium amnicola.</title>
        <authorList>
            <person name="Suzuki J."/>
        </authorList>
    </citation>
    <scope>NUCLEOTIDE SEQUENCE</scope>
</reference>
<sequence length="223" mass="24978">MSKTPKTTTNDSNTQPTVSMEPPPYSPLVDVRSFTFTEEEVDNTITVSTKQAHGTKYSIVPPAVDKPYYSIVHRGSGKFCWELKKRADSPKERPTPAWDITNRQSAPSPMTYEENLCGYVTSYNGKVFLWKMTNGGGLYCVEGLNSAGTRVAEYDTVFDSINIDLSRRESADGPYTDGTSFETFMLLTGYIVMIEIQKLENRLRWPSLPSWALSLLCCGCFCV</sequence>
<feature type="region of interest" description="Disordered" evidence="1">
    <location>
        <begin position="1"/>
        <end position="24"/>
    </location>
</feature>
<dbReference type="EMBL" id="GDJX01009302">
    <property type="protein sequence ID" value="JAT58634.1"/>
    <property type="molecule type" value="Transcribed_RNA"/>
</dbReference>
<dbReference type="GO" id="GO:0016787">
    <property type="term" value="F:hydrolase activity"/>
    <property type="evidence" value="ECO:0007669"/>
    <property type="project" value="UniProtKB-KW"/>
</dbReference>
<dbReference type="AlphaFoldDB" id="A0A1D1YVI4"/>
<organism evidence="2">
    <name type="scientific">Anthurium amnicola</name>
    <dbReference type="NCBI Taxonomy" id="1678845"/>
    <lineage>
        <taxon>Eukaryota</taxon>
        <taxon>Viridiplantae</taxon>
        <taxon>Streptophyta</taxon>
        <taxon>Embryophyta</taxon>
        <taxon>Tracheophyta</taxon>
        <taxon>Spermatophyta</taxon>
        <taxon>Magnoliopsida</taxon>
        <taxon>Liliopsida</taxon>
        <taxon>Araceae</taxon>
        <taxon>Pothoideae</taxon>
        <taxon>Potheae</taxon>
        <taxon>Anthurium</taxon>
    </lineage>
</organism>
<protein>
    <submittedName>
        <fullName evidence="2">UPF0173 metal-dependent hydrolase PTH_1415</fullName>
    </submittedName>
</protein>
<proteinExistence type="predicted"/>
<gene>
    <name evidence="2" type="primary">PTH_1415</name>
    <name evidence="2" type="ORF">g.33659</name>
</gene>
<feature type="compositionally biased region" description="Polar residues" evidence="1">
    <location>
        <begin position="1"/>
        <end position="18"/>
    </location>
</feature>
<evidence type="ECO:0000313" key="2">
    <source>
        <dbReference type="EMBL" id="JAT58634.1"/>
    </source>
</evidence>
<evidence type="ECO:0000256" key="1">
    <source>
        <dbReference type="SAM" id="MobiDB-lite"/>
    </source>
</evidence>
<name>A0A1D1YVI4_9ARAE</name>
<accession>A0A1D1YVI4</accession>